<reference evidence="2" key="1">
    <citation type="submission" date="2018-02" db="EMBL/GenBank/DDBJ databases">
        <title>Rhizophora mucronata_Transcriptome.</title>
        <authorList>
            <person name="Meera S.P."/>
            <person name="Sreeshan A."/>
            <person name="Augustine A."/>
        </authorList>
    </citation>
    <scope>NUCLEOTIDE SEQUENCE</scope>
    <source>
        <tissue evidence="2">Leaf</tissue>
    </source>
</reference>
<dbReference type="AlphaFoldDB" id="A0A2P2PX05"/>
<evidence type="ECO:0000256" key="1">
    <source>
        <dbReference type="SAM" id="MobiDB-lite"/>
    </source>
</evidence>
<name>A0A2P2PX05_RHIMU</name>
<sequence length="25" mass="2961">MFSLLGPSSWPRAWNGLTKRSRKRE</sequence>
<organism evidence="2">
    <name type="scientific">Rhizophora mucronata</name>
    <name type="common">Asiatic mangrove</name>
    <dbReference type="NCBI Taxonomy" id="61149"/>
    <lineage>
        <taxon>Eukaryota</taxon>
        <taxon>Viridiplantae</taxon>
        <taxon>Streptophyta</taxon>
        <taxon>Embryophyta</taxon>
        <taxon>Tracheophyta</taxon>
        <taxon>Spermatophyta</taxon>
        <taxon>Magnoliopsida</taxon>
        <taxon>eudicotyledons</taxon>
        <taxon>Gunneridae</taxon>
        <taxon>Pentapetalae</taxon>
        <taxon>rosids</taxon>
        <taxon>fabids</taxon>
        <taxon>Malpighiales</taxon>
        <taxon>Rhizophoraceae</taxon>
        <taxon>Rhizophora</taxon>
    </lineage>
</organism>
<feature type="region of interest" description="Disordered" evidence="1">
    <location>
        <begin position="1"/>
        <end position="25"/>
    </location>
</feature>
<proteinExistence type="predicted"/>
<dbReference type="EMBL" id="GGEC01078757">
    <property type="protein sequence ID" value="MBX59241.1"/>
    <property type="molecule type" value="Transcribed_RNA"/>
</dbReference>
<accession>A0A2P2PX05</accession>
<protein>
    <submittedName>
        <fullName evidence="2">Uncharacterized protein MANES_17G072500</fullName>
    </submittedName>
</protein>
<evidence type="ECO:0000313" key="2">
    <source>
        <dbReference type="EMBL" id="MBX59241.1"/>
    </source>
</evidence>